<dbReference type="AlphaFoldDB" id="A0A0J8GRG5"/>
<dbReference type="CDD" id="cd00757">
    <property type="entry name" value="ThiF_MoeB_HesA_family"/>
    <property type="match status" value="1"/>
</dbReference>
<dbReference type="PANTHER" id="PTHR10953">
    <property type="entry name" value="UBIQUITIN-ACTIVATING ENZYME E1"/>
    <property type="match status" value="1"/>
</dbReference>
<proteinExistence type="inferred from homology"/>
<feature type="domain" description="THIF-type NAD/FAD binding fold" evidence="2">
    <location>
        <begin position="19"/>
        <end position="255"/>
    </location>
</feature>
<dbReference type="RefSeq" id="WP_048691660.1">
    <property type="nucleotide sequence ID" value="NZ_KQ130488.1"/>
</dbReference>
<dbReference type="Proteomes" id="UP000037600">
    <property type="component" value="Unassembled WGS sequence"/>
</dbReference>
<evidence type="ECO:0000259" key="2">
    <source>
        <dbReference type="Pfam" id="PF00899"/>
    </source>
</evidence>
<comment type="similarity">
    <text evidence="1">Belongs to the HesA/MoeB/ThiF family.</text>
</comment>
<evidence type="ECO:0000313" key="4">
    <source>
        <dbReference type="Proteomes" id="UP000037600"/>
    </source>
</evidence>
<dbReference type="SUPFAM" id="SSF69572">
    <property type="entry name" value="Activating enzymes of the ubiquitin-like proteins"/>
    <property type="match status" value="1"/>
</dbReference>
<evidence type="ECO:0000256" key="1">
    <source>
        <dbReference type="ARBA" id="ARBA00009919"/>
    </source>
</evidence>
<keyword evidence="3" id="KW-0808">Transferase</keyword>
<dbReference type="GO" id="GO:0008641">
    <property type="term" value="F:ubiquitin-like modifier activating enzyme activity"/>
    <property type="evidence" value="ECO:0007669"/>
    <property type="project" value="InterPro"/>
</dbReference>
<dbReference type="PATRIC" id="fig|1513271.3.peg.1760"/>
<dbReference type="NCBIfam" id="NF004281">
    <property type="entry name" value="PRK05690.1"/>
    <property type="match status" value="1"/>
</dbReference>
<accession>A0A0J8GRG5</accession>
<keyword evidence="3" id="KW-0548">Nucleotidyltransferase</keyword>
<organism evidence="3 4">
    <name type="scientific">Catenovulum maritimum</name>
    <dbReference type="NCBI Taxonomy" id="1513271"/>
    <lineage>
        <taxon>Bacteria</taxon>
        <taxon>Pseudomonadati</taxon>
        <taxon>Pseudomonadota</taxon>
        <taxon>Gammaproteobacteria</taxon>
        <taxon>Alteromonadales</taxon>
        <taxon>Alteromonadaceae</taxon>
        <taxon>Catenovulum</taxon>
    </lineage>
</organism>
<reference evidence="3 4" key="1">
    <citation type="submission" date="2015-04" db="EMBL/GenBank/DDBJ databases">
        <title>Draft Genome Sequence of the Novel Agar-Digesting Marine Bacterium Q1.</title>
        <authorList>
            <person name="Li Y."/>
            <person name="Li D."/>
            <person name="Chen G."/>
            <person name="Du Z."/>
        </authorList>
    </citation>
    <scope>NUCLEOTIDE SEQUENCE [LARGE SCALE GENOMIC DNA]</scope>
    <source>
        <strain evidence="3 4">Q1</strain>
    </source>
</reference>
<dbReference type="Pfam" id="PF00899">
    <property type="entry name" value="ThiF"/>
    <property type="match status" value="1"/>
</dbReference>
<dbReference type="STRING" id="1513271.XM47_08630"/>
<dbReference type="GO" id="GO:0016779">
    <property type="term" value="F:nucleotidyltransferase activity"/>
    <property type="evidence" value="ECO:0007669"/>
    <property type="project" value="UniProtKB-KW"/>
</dbReference>
<dbReference type="FunFam" id="3.40.50.720:FF:000080">
    <property type="entry name" value="Thiazole biosynthesis adenylyltransferase ThiF"/>
    <property type="match status" value="1"/>
</dbReference>
<dbReference type="PANTHER" id="PTHR10953:SF240">
    <property type="entry name" value="SULFUR CARRIER PROTEIN THIS ADENYLYLTRANSFERASE"/>
    <property type="match status" value="1"/>
</dbReference>
<dbReference type="GO" id="GO:0008146">
    <property type="term" value="F:sulfotransferase activity"/>
    <property type="evidence" value="ECO:0007669"/>
    <property type="project" value="TreeGrafter"/>
</dbReference>
<dbReference type="OrthoDB" id="9804286at2"/>
<name>A0A0J8GRG5_9ALTE</name>
<dbReference type="GO" id="GO:0004792">
    <property type="term" value="F:thiosulfate-cyanide sulfurtransferase activity"/>
    <property type="evidence" value="ECO:0007669"/>
    <property type="project" value="TreeGrafter"/>
</dbReference>
<protein>
    <submittedName>
        <fullName evidence="3">Molybdopterin-synthase adenylyltransferase</fullName>
    </submittedName>
</protein>
<dbReference type="Gene3D" id="3.40.50.720">
    <property type="entry name" value="NAD(P)-binding Rossmann-like Domain"/>
    <property type="match status" value="1"/>
</dbReference>
<dbReference type="InterPro" id="IPR035985">
    <property type="entry name" value="Ubiquitin-activating_enz"/>
</dbReference>
<dbReference type="EMBL" id="LAZL01000011">
    <property type="protein sequence ID" value="KMT65415.1"/>
    <property type="molecule type" value="Genomic_DNA"/>
</dbReference>
<keyword evidence="4" id="KW-1185">Reference proteome</keyword>
<gene>
    <name evidence="3" type="ORF">XM47_08630</name>
</gene>
<dbReference type="InterPro" id="IPR045886">
    <property type="entry name" value="ThiF/MoeB/HesA"/>
</dbReference>
<evidence type="ECO:0000313" key="3">
    <source>
        <dbReference type="EMBL" id="KMT65415.1"/>
    </source>
</evidence>
<comment type="caution">
    <text evidence="3">The sequence shown here is derived from an EMBL/GenBank/DDBJ whole genome shotgun (WGS) entry which is preliminary data.</text>
</comment>
<dbReference type="InterPro" id="IPR000594">
    <property type="entry name" value="ThiF_NAD_FAD-bd"/>
</dbReference>
<sequence length="261" mass="28056">MSHIGSDSTGLSGQESLRYSRHLLLGKVGESGQLKLKNAHVVIVGAGGLGSPSALYLAASGIGKITIIDPDKIEISNLQRQVLYKTNHVKREKAQVAAQQLQALNPEIQIQAIVAEVEKANFSALIKAADAVLDCTDNAKTRYFVNTACVNAKVPLITAAAIRGEGQLMVFNYKQQTSPCYHCVFPDLTDNDAGLTCSNSGVLSPLLGIMGSMQALECIKLLLNPAEYLNNKLLCFDAWQLSFNQFNLSADPECKICATMA</sequence>
<dbReference type="GO" id="GO:0005829">
    <property type="term" value="C:cytosol"/>
    <property type="evidence" value="ECO:0007669"/>
    <property type="project" value="TreeGrafter"/>
</dbReference>